<evidence type="ECO:0000313" key="5">
    <source>
        <dbReference type="EMBL" id="OUZ99810.1"/>
    </source>
</evidence>
<dbReference type="Pfam" id="PF13359">
    <property type="entry name" value="DDE_Tnp_4"/>
    <property type="match status" value="1"/>
</dbReference>
<organism evidence="5 6">
    <name type="scientific">Macleaya cordata</name>
    <name type="common">Five-seeded plume-poppy</name>
    <name type="synonym">Bocconia cordata</name>
    <dbReference type="NCBI Taxonomy" id="56857"/>
    <lineage>
        <taxon>Eukaryota</taxon>
        <taxon>Viridiplantae</taxon>
        <taxon>Streptophyta</taxon>
        <taxon>Embryophyta</taxon>
        <taxon>Tracheophyta</taxon>
        <taxon>Spermatophyta</taxon>
        <taxon>Magnoliopsida</taxon>
        <taxon>Ranunculales</taxon>
        <taxon>Papaveraceae</taxon>
        <taxon>Papaveroideae</taxon>
        <taxon>Macleaya</taxon>
    </lineage>
</organism>
<dbReference type="InterPro" id="IPR027806">
    <property type="entry name" value="HARBI1_dom"/>
</dbReference>
<dbReference type="PANTHER" id="PTHR43431:SF1">
    <property type="entry name" value="OS08G0476300 PROTEIN"/>
    <property type="match status" value="1"/>
</dbReference>
<feature type="region of interest" description="Disordered" evidence="3">
    <location>
        <begin position="308"/>
        <end position="330"/>
    </location>
</feature>
<feature type="compositionally biased region" description="Low complexity" evidence="3">
    <location>
        <begin position="308"/>
        <end position="327"/>
    </location>
</feature>
<dbReference type="OrthoDB" id="2014913at2759"/>
<dbReference type="PANTHER" id="PTHR43431">
    <property type="entry name" value="OXIDOREDUCTASE, SHORT CHAIN DEHYDROGENASE/REDUCTASE FAMILY (AFU_ORTHOLOGUE AFUA_5G14000)"/>
    <property type="match status" value="1"/>
</dbReference>
<dbReference type="GO" id="GO:0046872">
    <property type="term" value="F:metal ion binding"/>
    <property type="evidence" value="ECO:0007669"/>
    <property type="project" value="UniProtKB-KW"/>
</dbReference>
<dbReference type="AlphaFoldDB" id="A0A200PNN4"/>
<dbReference type="Proteomes" id="UP000195402">
    <property type="component" value="Unassembled WGS sequence"/>
</dbReference>
<dbReference type="Gene3D" id="3.40.50.720">
    <property type="entry name" value="NAD(P)-binding Rossmann-like Domain"/>
    <property type="match status" value="1"/>
</dbReference>
<dbReference type="InParanoid" id="A0A200PNN4"/>
<evidence type="ECO:0000256" key="3">
    <source>
        <dbReference type="SAM" id="MobiDB-lite"/>
    </source>
</evidence>
<proteinExistence type="predicted"/>
<dbReference type="Pfam" id="PF00106">
    <property type="entry name" value="adh_short"/>
    <property type="match status" value="1"/>
</dbReference>
<name>A0A200PNN4_MACCD</name>
<gene>
    <name evidence="5" type="ORF">BVC80_9065g88</name>
</gene>
<reference evidence="5 6" key="1">
    <citation type="journal article" date="2017" name="Mol. Plant">
        <title>The Genome of Medicinal Plant Macleaya cordata Provides New Insights into Benzylisoquinoline Alkaloids Metabolism.</title>
        <authorList>
            <person name="Liu X."/>
            <person name="Liu Y."/>
            <person name="Huang P."/>
            <person name="Ma Y."/>
            <person name="Qing Z."/>
            <person name="Tang Q."/>
            <person name="Cao H."/>
            <person name="Cheng P."/>
            <person name="Zheng Y."/>
            <person name="Yuan Z."/>
            <person name="Zhou Y."/>
            <person name="Liu J."/>
            <person name="Tang Z."/>
            <person name="Zhuo Y."/>
            <person name="Zhang Y."/>
            <person name="Yu L."/>
            <person name="Huang J."/>
            <person name="Yang P."/>
            <person name="Peng Q."/>
            <person name="Zhang J."/>
            <person name="Jiang W."/>
            <person name="Zhang Z."/>
            <person name="Lin K."/>
            <person name="Ro D.K."/>
            <person name="Chen X."/>
            <person name="Xiong X."/>
            <person name="Shang Y."/>
            <person name="Huang S."/>
            <person name="Zeng J."/>
        </authorList>
    </citation>
    <scope>NUCLEOTIDE SEQUENCE [LARGE SCALE GENOMIC DNA]</scope>
    <source>
        <strain evidence="6">cv. BLH2017</strain>
        <tissue evidence="5">Root</tissue>
    </source>
</reference>
<dbReference type="EMBL" id="MVGT01004390">
    <property type="protein sequence ID" value="OUZ99810.1"/>
    <property type="molecule type" value="Genomic_DNA"/>
</dbReference>
<accession>A0A200PNN4</accession>
<evidence type="ECO:0000313" key="6">
    <source>
        <dbReference type="Proteomes" id="UP000195402"/>
    </source>
</evidence>
<dbReference type="InterPro" id="IPR002347">
    <property type="entry name" value="SDR_fam"/>
</dbReference>
<evidence type="ECO:0000256" key="2">
    <source>
        <dbReference type="ARBA" id="ARBA00022723"/>
    </source>
</evidence>
<comment type="cofactor">
    <cofactor evidence="1">
        <name>a divalent metal cation</name>
        <dbReference type="ChEBI" id="CHEBI:60240"/>
    </cofactor>
</comment>
<evidence type="ECO:0000256" key="1">
    <source>
        <dbReference type="ARBA" id="ARBA00001968"/>
    </source>
</evidence>
<protein>
    <submittedName>
        <fullName evidence="5">Short-chain dehydrogenase/reductase SDR</fullName>
    </submittedName>
</protein>
<keyword evidence="2" id="KW-0479">Metal-binding</keyword>
<dbReference type="InterPro" id="IPR036291">
    <property type="entry name" value="NAD(P)-bd_dom_sf"/>
</dbReference>
<evidence type="ECO:0000259" key="4">
    <source>
        <dbReference type="Pfam" id="PF13359"/>
    </source>
</evidence>
<comment type="caution">
    <text evidence="5">The sequence shown here is derived from an EMBL/GenBank/DDBJ whole genome shotgun (WGS) entry which is preliminary data.</text>
</comment>
<sequence>MRSMASTTSPRGIAAVVGVGPKLGLSIARKFAREGYTVAILARDQARLSRFADEIAREEKAQVFAIRIDCSDSRSIREAFEAVLSLGFVEVLVYNPCHGGQQPLIHPTNFTDIRIGSFEKSLAVSTVGAFHCAQQVIPGMVERGKGTILFTGCSVSLNGIAGFSELSCGKFALRALSQCMAREFQPLGIHVAHVIIDGVVGYPRRLILQYLQVNNFLFIHCVIYNAFPVPVGGGGLLLNVDGASTNGFAAGGGRVSTGLLMKPKLYQEKSHTTTTSPTATLSSTSAAPLLFFTIASVLSYAASLRSSKSSSSTSTTTNHRSTNSSTNKESSDLSVSAFRALSTEHIWTMEPPVRDAQWRSSYGLSYPVFASLVDQLKPHILQSNLSLPSDYAVAMVLSRLAHGHSAKTLASRYSLDPYLVSKITNMVTRLLATKLYPEFIKIPVGHRLLQIIHAFKELTSLPNMCGAIDGSPIKLNRIPDDQVQNPSTYRCRNGYPSVLLQVVADHRKIFWDVCVKAPGGTDDATHFRDSLLYNRLTSAEILRDSVITVRGHHVRPYIVGDWCYPLLSFLLTPFSSNGTGTLAQNSFDSSLMKGRSMVEQAIGLLKGRWRILQDLNVGLNHAPQTIVACCVLHNICQIAGEPEPPLWKDSKETGPPARALESEKSFYYFGESLRQAMADDLQDRQQRVR</sequence>
<dbReference type="FunCoup" id="A0A200PNN4">
    <property type="interactions" value="98"/>
</dbReference>
<keyword evidence="6" id="KW-1185">Reference proteome</keyword>
<feature type="domain" description="DDE Tnp4" evidence="4">
    <location>
        <begin position="468"/>
        <end position="634"/>
    </location>
</feature>
<dbReference type="SUPFAM" id="SSF51735">
    <property type="entry name" value="NAD(P)-binding Rossmann-fold domains"/>
    <property type="match status" value="1"/>
</dbReference>